<evidence type="ECO:0000256" key="2">
    <source>
        <dbReference type="ARBA" id="ARBA00005876"/>
    </source>
</evidence>
<keyword evidence="10 17" id="KW-1133">Transmembrane helix</keyword>
<keyword evidence="15" id="KW-0325">Glycoprotein</keyword>
<comment type="similarity">
    <text evidence="2 17">Belongs to the X(+)/potassium ATPases subunit beta family.</text>
</comment>
<keyword evidence="7 17" id="KW-0812">Transmembrane</keyword>
<evidence type="ECO:0000256" key="12">
    <source>
        <dbReference type="ARBA" id="ARBA00023065"/>
    </source>
</evidence>
<keyword evidence="3 17" id="KW-0813">Transport</keyword>
<name>A0AAD1R049_PELCU</name>
<keyword evidence="4" id="KW-1003">Cell membrane</keyword>
<dbReference type="PANTHER" id="PTHR11523:SF10">
    <property type="entry name" value="SODIUM_POTASSIUM-TRANSPORTING ATPASE SUBUNIT BETA-1"/>
    <property type="match status" value="1"/>
</dbReference>
<dbReference type="FunFam" id="1.20.5.170:FF:000062">
    <property type="entry name" value="Sodium/potassium-transporting ATPase subunit beta"/>
    <property type="match status" value="1"/>
</dbReference>
<evidence type="ECO:0000256" key="5">
    <source>
        <dbReference type="ARBA" id="ARBA00022538"/>
    </source>
</evidence>
<dbReference type="Proteomes" id="UP001295444">
    <property type="component" value="Chromosome 01"/>
</dbReference>
<keyword evidence="9" id="KW-0735">Signal-anchor</keyword>
<keyword evidence="19" id="KW-1185">Reference proteome</keyword>
<dbReference type="GO" id="GO:1990573">
    <property type="term" value="P:potassium ion import across plasma membrane"/>
    <property type="evidence" value="ECO:0007669"/>
    <property type="project" value="TreeGrafter"/>
</dbReference>
<comment type="subcellular location">
    <subcellularLocation>
        <location evidence="1">Cell membrane</location>
        <topology evidence="1">Single-pass type II membrane protein</topology>
    </subcellularLocation>
    <subcellularLocation>
        <location evidence="17">Membrane</location>
    </subcellularLocation>
</comment>
<evidence type="ECO:0000256" key="10">
    <source>
        <dbReference type="ARBA" id="ARBA00022989"/>
    </source>
</evidence>
<dbReference type="NCBIfam" id="TIGR01107">
    <property type="entry name" value="Na_K_ATPase_bet"/>
    <property type="match status" value="1"/>
</dbReference>
<evidence type="ECO:0000256" key="13">
    <source>
        <dbReference type="ARBA" id="ARBA00023136"/>
    </source>
</evidence>
<organism evidence="18 19">
    <name type="scientific">Pelobates cultripes</name>
    <name type="common">Western spadefoot toad</name>
    <dbReference type="NCBI Taxonomy" id="61616"/>
    <lineage>
        <taxon>Eukaryota</taxon>
        <taxon>Metazoa</taxon>
        <taxon>Chordata</taxon>
        <taxon>Craniata</taxon>
        <taxon>Vertebrata</taxon>
        <taxon>Euteleostomi</taxon>
        <taxon>Amphibia</taxon>
        <taxon>Batrachia</taxon>
        <taxon>Anura</taxon>
        <taxon>Pelobatoidea</taxon>
        <taxon>Pelobatidae</taxon>
        <taxon>Pelobates</taxon>
    </lineage>
</organism>
<evidence type="ECO:0000313" key="18">
    <source>
        <dbReference type="EMBL" id="CAH2220400.1"/>
    </source>
</evidence>
<evidence type="ECO:0000313" key="19">
    <source>
        <dbReference type="Proteomes" id="UP001295444"/>
    </source>
</evidence>
<dbReference type="Pfam" id="PF00287">
    <property type="entry name" value="Na_K-ATPase"/>
    <property type="match status" value="1"/>
</dbReference>
<keyword evidence="8" id="KW-0630">Potassium</keyword>
<dbReference type="PANTHER" id="PTHR11523">
    <property type="entry name" value="SODIUM/POTASSIUM-DEPENDENT ATPASE BETA SUBUNIT"/>
    <property type="match status" value="1"/>
</dbReference>
<dbReference type="GO" id="GO:0006883">
    <property type="term" value="P:intracellular sodium ion homeostasis"/>
    <property type="evidence" value="ECO:0007669"/>
    <property type="project" value="TreeGrafter"/>
</dbReference>
<dbReference type="GO" id="GO:0001671">
    <property type="term" value="F:ATPase activator activity"/>
    <property type="evidence" value="ECO:0007669"/>
    <property type="project" value="TreeGrafter"/>
</dbReference>
<dbReference type="EMBL" id="OW240912">
    <property type="protein sequence ID" value="CAH2220400.1"/>
    <property type="molecule type" value="Genomic_DNA"/>
</dbReference>
<protein>
    <recommendedName>
        <fullName evidence="17">Sodium/potassium-transporting ATPase subunit beta</fullName>
    </recommendedName>
</protein>
<feature type="transmembrane region" description="Helical" evidence="17">
    <location>
        <begin position="37"/>
        <end position="62"/>
    </location>
</feature>
<evidence type="ECO:0000256" key="8">
    <source>
        <dbReference type="ARBA" id="ARBA00022958"/>
    </source>
</evidence>
<keyword evidence="12 17" id="KW-0406">Ion transport</keyword>
<evidence type="ECO:0000256" key="17">
    <source>
        <dbReference type="RuleBase" id="RU362099"/>
    </source>
</evidence>
<dbReference type="Gene3D" id="1.20.5.170">
    <property type="match status" value="1"/>
</dbReference>
<evidence type="ECO:0000256" key="4">
    <source>
        <dbReference type="ARBA" id="ARBA00022475"/>
    </source>
</evidence>
<gene>
    <name evidence="18" type="ORF">PECUL_23A013548</name>
</gene>
<dbReference type="GO" id="GO:0030007">
    <property type="term" value="P:intracellular potassium ion homeostasis"/>
    <property type="evidence" value="ECO:0007669"/>
    <property type="project" value="TreeGrafter"/>
</dbReference>
<evidence type="ECO:0000256" key="9">
    <source>
        <dbReference type="ARBA" id="ARBA00022968"/>
    </source>
</evidence>
<evidence type="ECO:0000256" key="6">
    <source>
        <dbReference type="ARBA" id="ARBA00022607"/>
    </source>
</evidence>
<keyword evidence="14" id="KW-1015">Disulfide bond</keyword>
<evidence type="ECO:0000256" key="14">
    <source>
        <dbReference type="ARBA" id="ARBA00023157"/>
    </source>
</evidence>
<dbReference type="AlphaFoldDB" id="A0AAD1R049"/>
<evidence type="ECO:0000256" key="1">
    <source>
        <dbReference type="ARBA" id="ARBA00004401"/>
    </source>
</evidence>
<evidence type="ECO:0000256" key="3">
    <source>
        <dbReference type="ARBA" id="ARBA00022448"/>
    </source>
</evidence>
<evidence type="ECO:0000256" key="7">
    <source>
        <dbReference type="ARBA" id="ARBA00022692"/>
    </source>
</evidence>
<dbReference type="GO" id="GO:0005890">
    <property type="term" value="C:sodium:potassium-exchanging ATPase complex"/>
    <property type="evidence" value="ECO:0007669"/>
    <property type="project" value="InterPro"/>
</dbReference>
<proteinExistence type="inferred from homology"/>
<keyword evidence="13 17" id="KW-0472">Membrane</keyword>
<comment type="function">
    <text evidence="17">This is the non-catalytic component of the active enzyme, which catalyzes the hydrolysis of ATP coupled with the exchange of Na(+) and K(+) ions across the plasma membrane.</text>
</comment>
<keyword evidence="5" id="KW-0633">Potassium transport</keyword>
<sequence>MAREKTKETDGGWKKFVWNSEKKEFLGRTGGSWFKILLFYLVFYGCLAGIFIGTIQVLLLTISDYEPTYQDRVAPPGLTQVPKALKTEISYSLKDATTYQDYVKSIDSFLGAYNESLQKNAEYFEDCSTKPSDYYDRGTLKSHEQRKSCTFFREWLGNCSGLTDPTYGFKDGNPCVIVKLNRIVGFKPKPLTDNTSLPADMASSYSPYIIPIHCQGKKAEDISNIRSIMYFGMDGKPGFPLNYYPYYGKLLQPYYRQPLVAVQFTNITTDEEVRIECKAYGENIQYSDKDRFRGRFDVKFLIKSS</sequence>
<keyword evidence="16" id="KW-0739">Sodium transport</keyword>
<evidence type="ECO:0000256" key="15">
    <source>
        <dbReference type="ARBA" id="ARBA00023180"/>
    </source>
</evidence>
<evidence type="ECO:0000256" key="16">
    <source>
        <dbReference type="ARBA" id="ARBA00023201"/>
    </source>
</evidence>
<evidence type="ECO:0000256" key="11">
    <source>
        <dbReference type="ARBA" id="ARBA00023053"/>
    </source>
</evidence>
<dbReference type="GO" id="GO:0036376">
    <property type="term" value="P:sodium ion export across plasma membrane"/>
    <property type="evidence" value="ECO:0007669"/>
    <property type="project" value="TreeGrafter"/>
</dbReference>
<reference evidence="18" key="1">
    <citation type="submission" date="2022-03" db="EMBL/GenBank/DDBJ databases">
        <authorList>
            <person name="Alioto T."/>
            <person name="Alioto T."/>
            <person name="Gomez Garrido J."/>
        </authorList>
    </citation>
    <scope>NUCLEOTIDE SEQUENCE</scope>
</reference>
<keyword evidence="11" id="KW-0915">Sodium</keyword>
<accession>A0AAD1R049</accession>
<dbReference type="InterPro" id="IPR038702">
    <property type="entry name" value="Na/K_ATPase_sub_beta_sf"/>
</dbReference>
<dbReference type="Gene3D" id="2.60.40.1660">
    <property type="entry name" value="Na, k-atpase alpha subunit"/>
    <property type="match status" value="1"/>
</dbReference>
<keyword evidence="6" id="KW-0740">Sodium/potassium transport</keyword>
<dbReference type="InterPro" id="IPR000402">
    <property type="entry name" value="Na/K_ATPase_sub_beta"/>
</dbReference>
<dbReference type="PROSITE" id="PS00390">
    <property type="entry name" value="ATPASE_NA_K_BETA_1"/>
    <property type="match status" value="1"/>
</dbReference>